<keyword evidence="1" id="KW-0732">Signal</keyword>
<keyword evidence="3" id="KW-1185">Reference proteome</keyword>
<dbReference type="Proteomes" id="UP000198287">
    <property type="component" value="Unassembled WGS sequence"/>
</dbReference>
<gene>
    <name evidence="2" type="ORF">Fcan01_08211</name>
</gene>
<organism evidence="2 3">
    <name type="scientific">Folsomia candida</name>
    <name type="common">Springtail</name>
    <dbReference type="NCBI Taxonomy" id="158441"/>
    <lineage>
        <taxon>Eukaryota</taxon>
        <taxon>Metazoa</taxon>
        <taxon>Ecdysozoa</taxon>
        <taxon>Arthropoda</taxon>
        <taxon>Hexapoda</taxon>
        <taxon>Collembola</taxon>
        <taxon>Entomobryomorpha</taxon>
        <taxon>Isotomoidea</taxon>
        <taxon>Isotomidae</taxon>
        <taxon>Proisotominae</taxon>
        <taxon>Folsomia</taxon>
    </lineage>
</organism>
<accession>A0A226EMR5</accession>
<protein>
    <submittedName>
        <fullName evidence="2">Uncharacterized protein</fullName>
    </submittedName>
</protein>
<evidence type="ECO:0000313" key="3">
    <source>
        <dbReference type="Proteomes" id="UP000198287"/>
    </source>
</evidence>
<reference evidence="2 3" key="1">
    <citation type="submission" date="2015-12" db="EMBL/GenBank/DDBJ databases">
        <title>The genome of Folsomia candida.</title>
        <authorList>
            <person name="Faddeeva A."/>
            <person name="Derks M.F."/>
            <person name="Anvar Y."/>
            <person name="Smit S."/>
            <person name="Van Straalen N."/>
            <person name="Roelofs D."/>
        </authorList>
    </citation>
    <scope>NUCLEOTIDE SEQUENCE [LARGE SCALE GENOMIC DNA]</scope>
    <source>
        <strain evidence="2 3">VU population</strain>
        <tissue evidence="2">Whole body</tissue>
    </source>
</reference>
<evidence type="ECO:0000313" key="2">
    <source>
        <dbReference type="EMBL" id="OXA58324.1"/>
    </source>
</evidence>
<dbReference type="AlphaFoldDB" id="A0A226EMR5"/>
<evidence type="ECO:0000256" key="1">
    <source>
        <dbReference type="SAM" id="SignalP"/>
    </source>
</evidence>
<name>A0A226EMR5_FOLCA</name>
<dbReference type="EMBL" id="LNIX01000003">
    <property type="protein sequence ID" value="OXA58324.1"/>
    <property type="molecule type" value="Genomic_DNA"/>
</dbReference>
<sequence length="172" mass="18812">MSIFSVSSLLAFLLPLTGVIGWSAYNQPCSTYHDAIDSCDPYAFLTCERSLLGSVRSIDYICKCSSPDYIWSGLVGRCTLRVGSNCLQGPLGRGLPKYPDCPPSSSCDIRSSNTCKCHTNHVSNADGSACNKGNSVIFRHTTKGSPLSFWLQHLTTLSPTLLWWGLLWLNNP</sequence>
<comment type="caution">
    <text evidence="2">The sequence shown here is derived from an EMBL/GenBank/DDBJ whole genome shotgun (WGS) entry which is preliminary data.</text>
</comment>
<feature type="chain" id="PRO_5012646562" evidence="1">
    <location>
        <begin position="22"/>
        <end position="172"/>
    </location>
</feature>
<proteinExistence type="predicted"/>
<feature type="signal peptide" evidence="1">
    <location>
        <begin position="1"/>
        <end position="21"/>
    </location>
</feature>